<dbReference type="OrthoDB" id="9768284at2"/>
<dbReference type="InterPro" id="IPR016181">
    <property type="entry name" value="Acyl_CoA_acyltransferase"/>
</dbReference>
<name>A0A1T4MWU5_9ENTE</name>
<dbReference type="InterPro" id="IPR036527">
    <property type="entry name" value="SCP2_sterol-bd_dom_sf"/>
</dbReference>
<dbReference type="RefSeq" id="WP_078807162.1">
    <property type="nucleotide sequence ID" value="NZ_FUXI01000012.1"/>
</dbReference>
<organism evidence="3 4">
    <name type="scientific">Pilibacter termitis</name>
    <dbReference type="NCBI Taxonomy" id="263852"/>
    <lineage>
        <taxon>Bacteria</taxon>
        <taxon>Bacillati</taxon>
        <taxon>Bacillota</taxon>
        <taxon>Bacilli</taxon>
        <taxon>Lactobacillales</taxon>
        <taxon>Enterococcaceae</taxon>
        <taxon>Pilibacter</taxon>
    </lineage>
</organism>
<feature type="domain" description="Enhanced intracellular survival protein" evidence="1">
    <location>
        <begin position="290"/>
        <end position="367"/>
    </location>
</feature>
<keyword evidence="3" id="KW-0808">Transferase</keyword>
<dbReference type="GO" id="GO:0034069">
    <property type="term" value="F:aminoglycoside N-acetyltransferase activity"/>
    <property type="evidence" value="ECO:0007669"/>
    <property type="project" value="TreeGrafter"/>
</dbReference>
<accession>A0A1T4MWU5</accession>
<dbReference type="AlphaFoldDB" id="A0A1T4MWU5"/>
<dbReference type="Pfam" id="PF13527">
    <property type="entry name" value="Acetyltransf_9"/>
    <property type="match status" value="1"/>
</dbReference>
<dbReference type="STRING" id="263852.SAMN02745116_01226"/>
<dbReference type="SUPFAM" id="SSF55729">
    <property type="entry name" value="Acyl-CoA N-acyltransferases (Nat)"/>
    <property type="match status" value="1"/>
</dbReference>
<evidence type="ECO:0000259" key="1">
    <source>
        <dbReference type="Pfam" id="PF13530"/>
    </source>
</evidence>
<dbReference type="SUPFAM" id="SSF55718">
    <property type="entry name" value="SCP-like"/>
    <property type="match status" value="1"/>
</dbReference>
<dbReference type="Gene3D" id="3.40.630.30">
    <property type="match status" value="2"/>
</dbReference>
<feature type="domain" description="Eis-like acetyltransferase" evidence="2">
    <location>
        <begin position="176"/>
        <end position="287"/>
    </location>
</feature>
<dbReference type="Pfam" id="PF17668">
    <property type="entry name" value="Acetyltransf_17"/>
    <property type="match status" value="1"/>
</dbReference>
<dbReference type="PANTHER" id="PTHR37817:SF1">
    <property type="entry name" value="N-ACETYLTRANSFERASE EIS"/>
    <property type="match status" value="1"/>
</dbReference>
<proteinExistence type="predicted"/>
<evidence type="ECO:0000259" key="2">
    <source>
        <dbReference type="Pfam" id="PF17668"/>
    </source>
</evidence>
<evidence type="ECO:0000313" key="4">
    <source>
        <dbReference type="Proteomes" id="UP000190328"/>
    </source>
</evidence>
<dbReference type="Pfam" id="PF13530">
    <property type="entry name" value="SCP2_2"/>
    <property type="match status" value="1"/>
</dbReference>
<keyword evidence="4" id="KW-1185">Reference proteome</keyword>
<dbReference type="Gene3D" id="3.30.1050.10">
    <property type="entry name" value="SCP2 sterol-binding domain"/>
    <property type="match status" value="1"/>
</dbReference>
<reference evidence="4" key="1">
    <citation type="submission" date="2017-02" db="EMBL/GenBank/DDBJ databases">
        <authorList>
            <person name="Varghese N."/>
            <person name="Submissions S."/>
        </authorList>
    </citation>
    <scope>NUCLEOTIDE SEQUENCE [LARGE SCALE GENOMIC DNA]</scope>
    <source>
        <strain evidence="4">ATCC BAA-1030</strain>
    </source>
</reference>
<evidence type="ECO:0000313" key="3">
    <source>
        <dbReference type="EMBL" id="SJZ71255.1"/>
    </source>
</evidence>
<dbReference type="InterPro" id="IPR041380">
    <property type="entry name" value="Acetyltransf_17"/>
</dbReference>
<dbReference type="InterPro" id="IPR025559">
    <property type="entry name" value="Eis_dom"/>
</dbReference>
<sequence length="388" mass="44958">MKTEIGILPNEKNEEIKALVQYSFNKFSPEWAKCFDYLTEHSINFGVLHDEVLTSQITLVEHEVNFHGKTLLASGISYVASYPEARGKGGIREVFRQIFEREYNRGAALSLLDPFSYQFYQQFGYEAACDRLLLSWEAKNFPQAEKSNYTMKRMSFDEAFPALKKLHAENEQFSRGSSRRNAWWWNYTHMHKWKGHYTAICYNEEMQAVGYIIYTMDYPNLHIIEWVNADFEAAKASVNFINSHSMAFDTITYLSANSNVKEIPVLHLMKEPRAVKRELLPYMQARIVNVEVFLQSYPWQEEANFAFELTDKNLPNNNGIFLANGEKVLTPHLPLISCDIGTFSSLLLGYTSVDMLVKMQRVKCSENRIFPSLKRSVVQEMTIVSDIF</sequence>
<dbReference type="Proteomes" id="UP000190328">
    <property type="component" value="Unassembled WGS sequence"/>
</dbReference>
<dbReference type="GO" id="GO:0030649">
    <property type="term" value="P:aminoglycoside antibiotic catabolic process"/>
    <property type="evidence" value="ECO:0007669"/>
    <property type="project" value="TreeGrafter"/>
</dbReference>
<gene>
    <name evidence="3" type="ORF">SAMN02745116_01226</name>
</gene>
<dbReference type="PANTHER" id="PTHR37817">
    <property type="entry name" value="N-ACETYLTRANSFERASE EIS"/>
    <property type="match status" value="1"/>
</dbReference>
<dbReference type="InterPro" id="IPR051554">
    <property type="entry name" value="Acetyltransferase_Eis"/>
</dbReference>
<protein>
    <submittedName>
        <fullName evidence="3">Predicted acetyltransferase</fullName>
    </submittedName>
</protein>
<dbReference type="EMBL" id="FUXI01000012">
    <property type="protein sequence ID" value="SJZ71255.1"/>
    <property type="molecule type" value="Genomic_DNA"/>
</dbReference>